<dbReference type="InterPro" id="IPR046619">
    <property type="entry name" value="DUF6732"/>
</dbReference>
<proteinExistence type="predicted"/>
<sequence>MSGFVAPMPAAAHPGHLADVAGHGHWLGAAALGAAIAIGLWKAYADRKDRDPDAETDADAEDLQEA</sequence>
<feature type="transmembrane region" description="Helical" evidence="1">
    <location>
        <begin position="20"/>
        <end position="41"/>
    </location>
</feature>
<dbReference type="Proteomes" id="UP000594118">
    <property type="component" value="Chromosome"/>
</dbReference>
<keyword evidence="1" id="KW-0472">Membrane</keyword>
<protein>
    <submittedName>
        <fullName evidence="2">Uncharacterized protein</fullName>
    </submittedName>
</protein>
<organism evidence="2 3">
    <name type="scientific">Pseudooceanicola spongiae</name>
    <dbReference type="NCBI Taxonomy" id="2613965"/>
    <lineage>
        <taxon>Bacteria</taxon>
        <taxon>Pseudomonadati</taxon>
        <taxon>Pseudomonadota</taxon>
        <taxon>Alphaproteobacteria</taxon>
        <taxon>Rhodobacterales</taxon>
        <taxon>Paracoccaceae</taxon>
        <taxon>Pseudooceanicola</taxon>
    </lineage>
</organism>
<dbReference type="Pfam" id="PF20506">
    <property type="entry name" value="DUF6732"/>
    <property type="match status" value="1"/>
</dbReference>
<keyword evidence="3" id="KW-1185">Reference proteome</keyword>
<accession>A0A7L9WTK5</accession>
<keyword evidence="1" id="KW-1133">Transmembrane helix</keyword>
<reference evidence="2 3" key="1">
    <citation type="submission" date="2019-10" db="EMBL/GenBank/DDBJ databases">
        <title>Pseudopuniceibacterium sp. HQ09 islated from Antarctica.</title>
        <authorList>
            <person name="Liao L."/>
            <person name="Su S."/>
            <person name="Chen B."/>
            <person name="Yu Y."/>
        </authorList>
    </citation>
    <scope>NUCLEOTIDE SEQUENCE [LARGE SCALE GENOMIC DNA]</scope>
    <source>
        <strain evidence="2 3">HQ09</strain>
    </source>
</reference>
<dbReference type="KEGG" id="pshq:F3W81_12755"/>
<name>A0A7L9WTK5_9RHOB</name>
<evidence type="ECO:0000256" key="1">
    <source>
        <dbReference type="SAM" id="Phobius"/>
    </source>
</evidence>
<evidence type="ECO:0000313" key="3">
    <source>
        <dbReference type="Proteomes" id="UP000594118"/>
    </source>
</evidence>
<dbReference type="EMBL" id="CP045201">
    <property type="protein sequence ID" value="QOL83204.1"/>
    <property type="molecule type" value="Genomic_DNA"/>
</dbReference>
<evidence type="ECO:0000313" key="2">
    <source>
        <dbReference type="EMBL" id="QOL83204.1"/>
    </source>
</evidence>
<dbReference type="AlphaFoldDB" id="A0A7L9WTK5"/>
<gene>
    <name evidence="2" type="ORF">F3W81_12755</name>
</gene>
<keyword evidence="1" id="KW-0812">Transmembrane</keyword>